<feature type="domain" description="CheR-type methyltransferase" evidence="4">
    <location>
        <begin position="30"/>
        <end position="310"/>
    </location>
</feature>
<dbReference type="InterPro" id="IPR022642">
    <property type="entry name" value="CheR_C"/>
</dbReference>
<gene>
    <name evidence="5" type="ORF">Q8P09_10990</name>
</gene>
<dbReference type="SMART" id="SM00138">
    <property type="entry name" value="MeTrc"/>
    <property type="match status" value="1"/>
</dbReference>
<dbReference type="PANTHER" id="PTHR24422:SF19">
    <property type="entry name" value="CHEMOTAXIS PROTEIN METHYLTRANSFERASE"/>
    <property type="match status" value="1"/>
</dbReference>
<accession>A0ABT9HII8</accession>
<dbReference type="InterPro" id="IPR029063">
    <property type="entry name" value="SAM-dependent_MTases_sf"/>
</dbReference>
<dbReference type="GO" id="GO:0008168">
    <property type="term" value="F:methyltransferase activity"/>
    <property type="evidence" value="ECO:0007669"/>
    <property type="project" value="UniProtKB-KW"/>
</dbReference>
<dbReference type="RefSeq" id="WP_068403512.1">
    <property type="nucleotide sequence ID" value="NZ_DAMDIC010000014.1"/>
</dbReference>
<proteinExistence type="predicted"/>
<keyword evidence="6" id="KW-1185">Reference proteome</keyword>
<dbReference type="Gene3D" id="3.40.50.150">
    <property type="entry name" value="Vaccinia Virus protein VP39"/>
    <property type="match status" value="1"/>
</dbReference>
<evidence type="ECO:0000256" key="1">
    <source>
        <dbReference type="ARBA" id="ARBA00022603"/>
    </source>
</evidence>
<evidence type="ECO:0000256" key="2">
    <source>
        <dbReference type="ARBA" id="ARBA00022679"/>
    </source>
</evidence>
<dbReference type="PROSITE" id="PS50123">
    <property type="entry name" value="CHER"/>
    <property type="match status" value="1"/>
</dbReference>
<evidence type="ECO:0000256" key="3">
    <source>
        <dbReference type="ARBA" id="ARBA00022691"/>
    </source>
</evidence>
<dbReference type="InterPro" id="IPR000780">
    <property type="entry name" value="CheR_MeTrfase"/>
</dbReference>
<protein>
    <submittedName>
        <fullName evidence="5">CheR family methyltransferase</fullName>
    </submittedName>
</protein>
<reference evidence="5 6" key="1">
    <citation type="submission" date="2023-08" db="EMBL/GenBank/DDBJ databases">
        <authorList>
            <person name="Kumar R."/>
        </authorList>
    </citation>
    <scope>NUCLEOTIDE SEQUENCE [LARGE SCALE GENOMIC DNA]</scope>
    <source>
        <strain evidence="5 6">LUR13</strain>
    </source>
</reference>
<evidence type="ECO:0000313" key="5">
    <source>
        <dbReference type="EMBL" id="MDP4545599.1"/>
    </source>
</evidence>
<dbReference type="PANTHER" id="PTHR24422">
    <property type="entry name" value="CHEMOTAXIS PROTEIN METHYLTRANSFERASE"/>
    <property type="match status" value="1"/>
</dbReference>
<dbReference type="Proteomes" id="UP001228171">
    <property type="component" value="Unassembled WGS sequence"/>
</dbReference>
<dbReference type="InterPro" id="IPR050903">
    <property type="entry name" value="Bact_Chemotaxis_MeTrfase"/>
</dbReference>
<evidence type="ECO:0000313" key="6">
    <source>
        <dbReference type="Proteomes" id="UP001228171"/>
    </source>
</evidence>
<organism evidence="5 6">
    <name type="scientific">Psychrobacter faecalis</name>
    <dbReference type="NCBI Taxonomy" id="180588"/>
    <lineage>
        <taxon>Bacteria</taxon>
        <taxon>Pseudomonadati</taxon>
        <taxon>Pseudomonadota</taxon>
        <taxon>Gammaproteobacteria</taxon>
        <taxon>Moraxellales</taxon>
        <taxon>Moraxellaceae</taxon>
        <taxon>Psychrobacter</taxon>
    </lineage>
</organism>
<sequence length="332" mass="38305">MNNHTQKDSLMINKADALIAEALWDDVAFDTEQWQRYIEQEIGFILPNVQRKWLVNAVSQTALAYGLSNRQLWHQLPINHELRQQLLDKVLIHESRFFRHLPSIEFITDYALQWQREQLIAASTSCNTNDSSASIDASNPDDSFRIWSVGCASGQETWSLDMSLAARQLTNYSILGTDVSQQALKKARLGQYDNKQLALIPQDCQQFIQLLRPTSIVEQLRFLPVSTQKNTEKNARAHWQVMPTLKQRVRFALHNIIDKKPPTPHLQQVIVCQNMLLYFRKFDQRDILARLSEQCAVGGYIILAPGEALFWRPSNMRRIAHPQINAWQKTSA</sequence>
<name>A0ABT9HII8_9GAMM</name>
<keyword evidence="3" id="KW-0949">S-adenosyl-L-methionine</keyword>
<comment type="caution">
    <text evidence="5">The sequence shown here is derived from an EMBL/GenBank/DDBJ whole genome shotgun (WGS) entry which is preliminary data.</text>
</comment>
<keyword evidence="1 5" id="KW-0489">Methyltransferase</keyword>
<evidence type="ECO:0000259" key="4">
    <source>
        <dbReference type="PROSITE" id="PS50123"/>
    </source>
</evidence>
<dbReference type="Pfam" id="PF01739">
    <property type="entry name" value="CheR"/>
    <property type="match status" value="2"/>
</dbReference>
<dbReference type="SUPFAM" id="SSF53335">
    <property type="entry name" value="S-adenosyl-L-methionine-dependent methyltransferases"/>
    <property type="match status" value="1"/>
</dbReference>
<dbReference type="EMBL" id="JAVAJI010000021">
    <property type="protein sequence ID" value="MDP4545599.1"/>
    <property type="molecule type" value="Genomic_DNA"/>
</dbReference>
<dbReference type="GO" id="GO:0032259">
    <property type="term" value="P:methylation"/>
    <property type="evidence" value="ECO:0007669"/>
    <property type="project" value="UniProtKB-KW"/>
</dbReference>
<keyword evidence="2" id="KW-0808">Transferase</keyword>